<name>A0ABQ5QU04_9ACTN</name>
<dbReference type="Gene3D" id="1.10.1200.10">
    <property type="entry name" value="ACP-like"/>
    <property type="match status" value="1"/>
</dbReference>
<dbReference type="Pfam" id="PF00550">
    <property type="entry name" value="PP-binding"/>
    <property type="match status" value="1"/>
</dbReference>
<evidence type="ECO:0000259" key="1">
    <source>
        <dbReference type="PROSITE" id="PS50075"/>
    </source>
</evidence>
<dbReference type="EMBL" id="BSDI01000007">
    <property type="protein sequence ID" value="GLH96810.1"/>
    <property type="molecule type" value="Genomic_DNA"/>
</dbReference>
<organism evidence="2 3">
    <name type="scientific">Phytohabitans aurantiacus</name>
    <dbReference type="NCBI Taxonomy" id="3016789"/>
    <lineage>
        <taxon>Bacteria</taxon>
        <taxon>Bacillati</taxon>
        <taxon>Actinomycetota</taxon>
        <taxon>Actinomycetes</taxon>
        <taxon>Micromonosporales</taxon>
        <taxon>Micromonosporaceae</taxon>
    </lineage>
</organism>
<comment type="caution">
    <text evidence="2">The sequence shown here is derived from an EMBL/GenBank/DDBJ whole genome shotgun (WGS) entry which is preliminary data.</text>
</comment>
<sequence length="84" mass="8835">MTDIHQELATLVAEASDGQISVAEALAESESLGLLGLTSMGYVRLIQAVERRYGVAVEVDDDLSTLDTVPALAAYLRTSAPPTS</sequence>
<dbReference type="InterPro" id="IPR009081">
    <property type="entry name" value="PP-bd_ACP"/>
</dbReference>
<gene>
    <name evidence="2" type="ORF">Pa4123_20840</name>
</gene>
<proteinExistence type="predicted"/>
<evidence type="ECO:0000313" key="2">
    <source>
        <dbReference type="EMBL" id="GLH96810.1"/>
    </source>
</evidence>
<dbReference type="PROSITE" id="PS50075">
    <property type="entry name" value="CARRIER"/>
    <property type="match status" value="1"/>
</dbReference>
<dbReference type="RefSeq" id="WP_281894093.1">
    <property type="nucleotide sequence ID" value="NZ_BSDI01000007.1"/>
</dbReference>
<dbReference type="Proteomes" id="UP001144280">
    <property type="component" value="Unassembled WGS sequence"/>
</dbReference>
<feature type="domain" description="Carrier" evidence="1">
    <location>
        <begin position="2"/>
        <end position="80"/>
    </location>
</feature>
<evidence type="ECO:0000313" key="3">
    <source>
        <dbReference type="Proteomes" id="UP001144280"/>
    </source>
</evidence>
<reference evidence="2" key="1">
    <citation type="submission" date="2022-12" db="EMBL/GenBank/DDBJ databases">
        <title>New Phytohabitans aurantiacus sp. RD004123 nov., an actinomycete isolated from soil.</title>
        <authorList>
            <person name="Triningsih D.W."/>
            <person name="Harunari E."/>
            <person name="Igarashi Y."/>
        </authorList>
    </citation>
    <scope>NUCLEOTIDE SEQUENCE</scope>
    <source>
        <strain evidence="2">RD004123</strain>
    </source>
</reference>
<dbReference type="InterPro" id="IPR036736">
    <property type="entry name" value="ACP-like_sf"/>
</dbReference>
<protein>
    <recommendedName>
        <fullName evidence="1">Carrier domain-containing protein</fullName>
    </recommendedName>
</protein>
<accession>A0ABQ5QU04</accession>
<dbReference type="SUPFAM" id="SSF47336">
    <property type="entry name" value="ACP-like"/>
    <property type="match status" value="1"/>
</dbReference>
<keyword evidence="3" id="KW-1185">Reference proteome</keyword>